<dbReference type="GO" id="GO:0003676">
    <property type="term" value="F:nucleic acid binding"/>
    <property type="evidence" value="ECO:0007669"/>
    <property type="project" value="InterPro"/>
</dbReference>
<protein>
    <recommendedName>
        <fullName evidence="3">CCHC-type domain-containing protein</fullName>
    </recommendedName>
</protein>
<feature type="compositionally biased region" description="Polar residues" evidence="2">
    <location>
        <begin position="14"/>
        <end position="29"/>
    </location>
</feature>
<keyword evidence="1" id="KW-0863">Zinc-finger</keyword>
<feature type="compositionally biased region" description="Basic residues" evidence="2">
    <location>
        <begin position="64"/>
        <end position="79"/>
    </location>
</feature>
<keyword evidence="1" id="KW-0479">Metal-binding</keyword>
<accession>A0A9W7APX6</accession>
<evidence type="ECO:0000256" key="2">
    <source>
        <dbReference type="SAM" id="MobiDB-lite"/>
    </source>
</evidence>
<keyword evidence="1" id="KW-0862">Zinc</keyword>
<sequence length="272" mass="29991">MPRTTKRKLALSPLPTTTHDAAPSQTSHTYKPYQEEDVDLLPDVSSPSSESSKSSNKSSSKSSPAKKLKTSPAKTKKSPSKSITNFFAPRTPKDKPSFASTVKVTPSPDQKKQQQSRKALELDEVVDVALFSESPKKKKKVSPPKRKPKAKPAVSLSASPQVGGEKPPLPQPPHVPFYIHKNIDYSVETSESILSLPVPKRKAFVLIRDSHDLPVDFETRKYGPKSGQTFEQRVLGCYDKGMLEDFRKGDIGDICVECGERGHRRNGCPTLL</sequence>
<dbReference type="OrthoDB" id="47614at2759"/>
<keyword evidence="5" id="KW-1185">Reference proteome</keyword>
<comment type="caution">
    <text evidence="4">The sequence shown here is derived from an EMBL/GenBank/DDBJ whole genome shotgun (WGS) entry which is preliminary data.</text>
</comment>
<feature type="region of interest" description="Disordered" evidence="2">
    <location>
        <begin position="134"/>
        <end position="171"/>
    </location>
</feature>
<dbReference type="EMBL" id="BRXY01000179">
    <property type="protein sequence ID" value="GMH74521.1"/>
    <property type="molecule type" value="Genomic_DNA"/>
</dbReference>
<feature type="region of interest" description="Disordered" evidence="2">
    <location>
        <begin position="1"/>
        <end position="120"/>
    </location>
</feature>
<feature type="domain" description="CCHC-type" evidence="3">
    <location>
        <begin position="255"/>
        <end position="269"/>
    </location>
</feature>
<dbReference type="GO" id="GO:0008270">
    <property type="term" value="F:zinc ion binding"/>
    <property type="evidence" value="ECO:0007669"/>
    <property type="project" value="UniProtKB-KW"/>
</dbReference>
<dbReference type="PROSITE" id="PS50158">
    <property type="entry name" value="ZF_CCHC"/>
    <property type="match status" value="1"/>
</dbReference>
<name>A0A9W7APX6_9STRA</name>
<reference evidence="5" key="1">
    <citation type="journal article" date="2023" name="Commun. Biol.">
        <title>Genome analysis of Parmales, the sister group of diatoms, reveals the evolutionary specialization of diatoms from phago-mixotrophs to photoautotrophs.</title>
        <authorList>
            <person name="Ban H."/>
            <person name="Sato S."/>
            <person name="Yoshikawa S."/>
            <person name="Yamada K."/>
            <person name="Nakamura Y."/>
            <person name="Ichinomiya M."/>
            <person name="Sato N."/>
            <person name="Blanc-Mathieu R."/>
            <person name="Endo H."/>
            <person name="Kuwata A."/>
            <person name="Ogata H."/>
        </authorList>
    </citation>
    <scope>NUCLEOTIDE SEQUENCE [LARGE SCALE GENOMIC DNA]</scope>
    <source>
        <strain evidence="5">NIES 3701</strain>
    </source>
</reference>
<feature type="compositionally biased region" description="Low complexity" evidence="2">
    <location>
        <begin position="45"/>
        <end position="63"/>
    </location>
</feature>
<evidence type="ECO:0000313" key="5">
    <source>
        <dbReference type="Proteomes" id="UP001165085"/>
    </source>
</evidence>
<gene>
    <name evidence="4" type="ORF">TrST_g2280</name>
</gene>
<feature type="compositionally biased region" description="Basic residues" evidence="2">
    <location>
        <begin position="136"/>
        <end position="150"/>
    </location>
</feature>
<dbReference type="AlphaFoldDB" id="A0A9W7APX6"/>
<dbReference type="Proteomes" id="UP001165085">
    <property type="component" value="Unassembled WGS sequence"/>
</dbReference>
<organism evidence="4 5">
    <name type="scientific">Triparma strigata</name>
    <dbReference type="NCBI Taxonomy" id="1606541"/>
    <lineage>
        <taxon>Eukaryota</taxon>
        <taxon>Sar</taxon>
        <taxon>Stramenopiles</taxon>
        <taxon>Ochrophyta</taxon>
        <taxon>Bolidophyceae</taxon>
        <taxon>Parmales</taxon>
        <taxon>Triparmaceae</taxon>
        <taxon>Triparma</taxon>
    </lineage>
</organism>
<evidence type="ECO:0000259" key="3">
    <source>
        <dbReference type="PROSITE" id="PS50158"/>
    </source>
</evidence>
<evidence type="ECO:0000256" key="1">
    <source>
        <dbReference type="PROSITE-ProRule" id="PRU00047"/>
    </source>
</evidence>
<feature type="compositionally biased region" description="Polar residues" evidence="2">
    <location>
        <begin position="98"/>
        <end position="108"/>
    </location>
</feature>
<evidence type="ECO:0000313" key="4">
    <source>
        <dbReference type="EMBL" id="GMH74521.1"/>
    </source>
</evidence>
<proteinExistence type="predicted"/>
<dbReference type="InterPro" id="IPR001878">
    <property type="entry name" value="Znf_CCHC"/>
</dbReference>